<evidence type="ECO:0000259" key="1">
    <source>
        <dbReference type="Pfam" id="PF03184"/>
    </source>
</evidence>
<evidence type="ECO:0000313" key="3">
    <source>
        <dbReference type="Proteomes" id="UP000054843"/>
    </source>
</evidence>
<accession>A0A0V1MHK8</accession>
<dbReference type="AlphaFoldDB" id="A0A0V1MHK8"/>
<dbReference type="OrthoDB" id="6428588at2759"/>
<proteinExistence type="predicted"/>
<reference evidence="2 3" key="1">
    <citation type="submission" date="2015-01" db="EMBL/GenBank/DDBJ databases">
        <title>Evolution of Trichinella species and genotypes.</title>
        <authorList>
            <person name="Korhonen P.K."/>
            <person name="Edoardo P."/>
            <person name="Giuseppe L.R."/>
            <person name="Gasser R.B."/>
        </authorList>
    </citation>
    <scope>NUCLEOTIDE SEQUENCE [LARGE SCALE GENOMIC DNA]</scope>
    <source>
        <strain evidence="2">ISS1980</strain>
    </source>
</reference>
<keyword evidence="3" id="KW-1185">Reference proteome</keyword>
<evidence type="ECO:0000313" key="2">
    <source>
        <dbReference type="EMBL" id="KRZ71339.1"/>
    </source>
</evidence>
<dbReference type="Proteomes" id="UP000054843">
    <property type="component" value="Unassembled WGS sequence"/>
</dbReference>
<dbReference type="InterPro" id="IPR004875">
    <property type="entry name" value="DDE_SF_endonuclease_dom"/>
</dbReference>
<organism evidence="2 3">
    <name type="scientific">Trichinella papuae</name>
    <dbReference type="NCBI Taxonomy" id="268474"/>
    <lineage>
        <taxon>Eukaryota</taxon>
        <taxon>Metazoa</taxon>
        <taxon>Ecdysozoa</taxon>
        <taxon>Nematoda</taxon>
        <taxon>Enoplea</taxon>
        <taxon>Dorylaimia</taxon>
        <taxon>Trichinellida</taxon>
        <taxon>Trichinellidae</taxon>
        <taxon>Trichinella</taxon>
    </lineage>
</organism>
<protein>
    <recommendedName>
        <fullName evidence="1">DDE-1 domain-containing protein</fullName>
    </recommendedName>
</protein>
<dbReference type="Pfam" id="PF03184">
    <property type="entry name" value="DDE_1"/>
    <property type="match status" value="1"/>
</dbReference>
<comment type="caution">
    <text evidence="2">The sequence shown here is derived from an EMBL/GenBank/DDBJ whole genome shotgun (WGS) entry which is preliminary data.</text>
</comment>
<dbReference type="EMBL" id="JYDO01000098">
    <property type="protein sequence ID" value="KRZ71339.1"/>
    <property type="molecule type" value="Genomic_DNA"/>
</dbReference>
<gene>
    <name evidence="2" type="ORF">T10_12225</name>
</gene>
<dbReference type="GO" id="GO:0003676">
    <property type="term" value="F:nucleic acid binding"/>
    <property type="evidence" value="ECO:0007669"/>
    <property type="project" value="InterPro"/>
</dbReference>
<feature type="domain" description="DDE-1" evidence="1">
    <location>
        <begin position="18"/>
        <end position="69"/>
    </location>
</feature>
<name>A0A0V1MHK8_9BILA</name>
<sequence length="72" mass="8229">MIISQKPGWQKIFFPAEYQQKTKKSGKMLFIIDNAPCHPSCELVDCENGFFKVVFLLLNTSSFVQPMDQIAT</sequence>